<feature type="coiled-coil region" evidence="20">
    <location>
        <begin position="818"/>
        <end position="853"/>
    </location>
</feature>
<dbReference type="PROSITE" id="PS50110">
    <property type="entry name" value="RESPONSE_REGULATORY"/>
    <property type="match status" value="1"/>
</dbReference>
<keyword evidence="9" id="KW-0808">Transferase</keyword>
<dbReference type="CDD" id="cd00082">
    <property type="entry name" value="HisKA"/>
    <property type="match status" value="1"/>
</dbReference>
<dbReference type="PANTHER" id="PTHR43047">
    <property type="entry name" value="TWO-COMPONENT HISTIDINE PROTEIN KINASE"/>
    <property type="match status" value="1"/>
</dbReference>
<keyword evidence="7" id="KW-0963">Cytoplasm</keyword>
<dbReference type="PRINTS" id="PR00344">
    <property type="entry name" value="BCTRLSENSOR"/>
</dbReference>
<dbReference type="CDD" id="cd16922">
    <property type="entry name" value="HATPase_EvgS-ArcB-TorS-like"/>
    <property type="match status" value="1"/>
</dbReference>
<dbReference type="InterPro" id="IPR036097">
    <property type="entry name" value="HisK_dim/P_sf"/>
</dbReference>
<dbReference type="Gene3D" id="1.20.5.1930">
    <property type="match status" value="1"/>
</dbReference>
<evidence type="ECO:0000256" key="6">
    <source>
        <dbReference type="ARBA" id="ARBA00022485"/>
    </source>
</evidence>
<feature type="transmembrane region" description="Helical" evidence="21">
    <location>
        <begin position="283"/>
        <end position="304"/>
    </location>
</feature>
<dbReference type="RefSeq" id="WP_257444043.1">
    <property type="nucleotide sequence ID" value="NZ_JANIPJ010000003.1"/>
</dbReference>
<feature type="transmembrane region" description="Helical" evidence="21">
    <location>
        <begin position="346"/>
        <end position="363"/>
    </location>
</feature>
<dbReference type="Gene3D" id="3.30.565.10">
    <property type="entry name" value="Histidine kinase-like ATPase, C-terminal domain"/>
    <property type="match status" value="2"/>
</dbReference>
<evidence type="ECO:0000256" key="5">
    <source>
        <dbReference type="ARBA" id="ARBA00017322"/>
    </source>
</evidence>
<gene>
    <name evidence="24" type="ORF">NQZ67_06900</name>
</gene>
<feature type="transmembrane region" description="Helical" evidence="21">
    <location>
        <begin position="222"/>
        <end position="247"/>
    </location>
</feature>
<evidence type="ECO:0000256" key="4">
    <source>
        <dbReference type="ARBA" id="ARBA00012438"/>
    </source>
</evidence>
<evidence type="ECO:0000256" key="1">
    <source>
        <dbReference type="ARBA" id="ARBA00000085"/>
    </source>
</evidence>
<sequence>MPERGKRWLSIIMKYTIFLSVLLAGCVMLTNLINGGLGKPNFPVSKSIASDMPSTAVHLGTLPVQGEHVRDEDAAWIPMTELQQSGQAQSYEGEYWIRLRPSEQTILDPYLWIRGIERYEVYGQNERLYSFNIEPFNPKVRTNHQLRLVPLSSAGDGFAYIRVILTKPGIQLYESTYLIVKAEDALSHALRQNAVRAILGIIFSSLGAASLFAFASNRKQAIYLFFALLNIGQGLSCFVNTSLLSYYAEVSALAYYSSLFLPFSMVAYLAFLERMYGKGWRSVNRLSLYFLGAYFVCSLLAAWLHEPAYVWLTGKSFQWVLVAVLIAVSASIIRTHKLQIDGKMEWIMLGNAVMILLWIYKWLLYLYPEIGVWLFMNWPLYSFYWQMDMVYVAGFIFVLCTGLALSGYLRNMHEKLHVYAGQLEEQNTKLKELDELKDEFLANTSHEIRTPLQGIVGISESLLEEAAGPLPPAVRSNLQLIADSGSRLTGLVNDILDMSKLKHGDLQLRRSPVHLRQAASVVLAVFEPLARQKSILLINDIEQHVPLAYADENRLQQILYNVIGNAYKFTDRGEVRIRAEEENGFLVVEVRDTGIGIDRADQEAVLEPFTQAGAYRPNGGTGLGLPITRKLVELHGGELKLVSLPGAGTSVTFSLPVAADSDSLGYSAAGGEGDMEASLRKYEPPIALAEDLPAPAAASRSGGAQATILIVDDEPINLQVWKNYLADTGHLVLSAGSGQEALNAVREQKPDLVLLDIMMPGMTGYEVCSALRKQYHPGELPIVLLTAKNQPSDILQGFDAGANDYMIKPVSKRELLARMQLHLELARLNQALEEQVKQRTADLENTYRQLQDSMMETYDALGEVAIWEERNRIAHEIHDILGHKLTGAAMQLEAAKRLMLIDPDSAQSKLDAALESVRKGLEDVRVAVRMMKENSPKDDLAESLNELMNETEHMTGITVRRSISGDIPVLDALMKKSVFHALQEGLTNGIKHGGSKQFDFALYMDEDVLLFALHNDGLPYTAAPYGFGLSAMKDKIKHLGGTIELAVSDILGGSVLRIEIPMRDI</sequence>
<proteinExistence type="predicted"/>
<dbReference type="InterPro" id="IPR036890">
    <property type="entry name" value="HATPase_C_sf"/>
</dbReference>
<evidence type="ECO:0000256" key="2">
    <source>
        <dbReference type="ARBA" id="ARBA00001966"/>
    </source>
</evidence>
<evidence type="ECO:0000313" key="24">
    <source>
        <dbReference type="EMBL" id="MCR2803611.1"/>
    </source>
</evidence>
<keyword evidence="11" id="KW-0547">Nucleotide-binding</keyword>
<keyword evidence="21" id="KW-0472">Membrane</keyword>
<dbReference type="GO" id="GO:0000155">
    <property type="term" value="F:phosphorelay sensor kinase activity"/>
    <property type="evidence" value="ECO:0007669"/>
    <property type="project" value="InterPro"/>
</dbReference>
<comment type="caution">
    <text evidence="24">The sequence shown here is derived from an EMBL/GenBank/DDBJ whole genome shotgun (WGS) entry which is preliminary data.</text>
</comment>
<evidence type="ECO:0000256" key="21">
    <source>
        <dbReference type="SAM" id="Phobius"/>
    </source>
</evidence>
<evidence type="ECO:0000259" key="23">
    <source>
        <dbReference type="PROSITE" id="PS50110"/>
    </source>
</evidence>
<evidence type="ECO:0000256" key="12">
    <source>
        <dbReference type="ARBA" id="ARBA00022777"/>
    </source>
</evidence>
<dbReference type="InterPro" id="IPR004358">
    <property type="entry name" value="Sig_transdc_His_kin-like_C"/>
</dbReference>
<dbReference type="GO" id="GO:0046872">
    <property type="term" value="F:metal ion binding"/>
    <property type="evidence" value="ECO:0007669"/>
    <property type="project" value="UniProtKB-KW"/>
</dbReference>
<reference evidence="24" key="1">
    <citation type="submission" date="2022-08" db="EMBL/GenBank/DDBJ databases">
        <title>The genomic sequence of strain Paenibacillus sp. SCIV0701.</title>
        <authorList>
            <person name="Zhao H."/>
        </authorList>
    </citation>
    <scope>NUCLEOTIDE SEQUENCE</scope>
    <source>
        <strain evidence="24">SCIV0701</strain>
    </source>
</reference>
<dbReference type="Proteomes" id="UP001141950">
    <property type="component" value="Unassembled WGS sequence"/>
</dbReference>
<dbReference type="PANTHER" id="PTHR43047:SF64">
    <property type="entry name" value="HISTIDINE KINASE CONTAINING CHEY-HOMOLOGOUS RECEIVER DOMAIN AND PAS DOMAIN-RELATED"/>
    <property type="match status" value="1"/>
</dbReference>
<evidence type="ECO:0000256" key="18">
    <source>
        <dbReference type="ARBA" id="ARBA00030800"/>
    </source>
</evidence>
<evidence type="ECO:0000256" key="13">
    <source>
        <dbReference type="ARBA" id="ARBA00022840"/>
    </source>
</evidence>
<dbReference type="SUPFAM" id="SSF52172">
    <property type="entry name" value="CheY-like"/>
    <property type="match status" value="1"/>
</dbReference>
<evidence type="ECO:0000256" key="20">
    <source>
        <dbReference type="SAM" id="Coils"/>
    </source>
</evidence>
<feature type="transmembrane region" description="Helical" evidence="21">
    <location>
        <begin position="194"/>
        <end position="215"/>
    </location>
</feature>
<dbReference type="InterPro" id="IPR003594">
    <property type="entry name" value="HATPase_dom"/>
</dbReference>
<dbReference type="SMART" id="SM00387">
    <property type="entry name" value="HATPase_c"/>
    <property type="match status" value="2"/>
</dbReference>
<dbReference type="PROSITE" id="PS50109">
    <property type="entry name" value="HIS_KIN"/>
    <property type="match status" value="1"/>
</dbReference>
<keyword evidence="13" id="KW-0067">ATP-binding</keyword>
<dbReference type="GO" id="GO:0005524">
    <property type="term" value="F:ATP binding"/>
    <property type="evidence" value="ECO:0007669"/>
    <property type="project" value="UniProtKB-KW"/>
</dbReference>
<evidence type="ECO:0000256" key="9">
    <source>
        <dbReference type="ARBA" id="ARBA00022679"/>
    </source>
</evidence>
<dbReference type="Pfam" id="PF00512">
    <property type="entry name" value="HisKA"/>
    <property type="match status" value="1"/>
</dbReference>
<dbReference type="Pfam" id="PF07730">
    <property type="entry name" value="HisKA_3"/>
    <property type="match status" value="1"/>
</dbReference>
<dbReference type="EC" id="2.7.13.3" evidence="4"/>
<dbReference type="InterPro" id="IPR001789">
    <property type="entry name" value="Sig_transdc_resp-reg_receiver"/>
</dbReference>
<name>A0A9X2MPV3_9BACL</name>
<evidence type="ECO:0000256" key="16">
    <source>
        <dbReference type="ARBA" id="ARBA00023014"/>
    </source>
</evidence>
<dbReference type="EMBL" id="JANIPJ010000003">
    <property type="protein sequence ID" value="MCR2803611.1"/>
    <property type="molecule type" value="Genomic_DNA"/>
</dbReference>
<evidence type="ECO:0000256" key="3">
    <source>
        <dbReference type="ARBA" id="ARBA00004496"/>
    </source>
</evidence>
<feature type="modified residue" description="4-aspartylphosphate" evidence="19">
    <location>
        <position position="756"/>
    </location>
</feature>
<keyword evidence="25" id="KW-1185">Reference proteome</keyword>
<feature type="transmembrane region" description="Helical" evidence="21">
    <location>
        <begin position="383"/>
        <end position="405"/>
    </location>
</feature>
<feature type="transmembrane region" description="Helical" evidence="21">
    <location>
        <begin position="253"/>
        <end position="271"/>
    </location>
</feature>
<keyword evidence="10" id="KW-0479">Metal-binding</keyword>
<protein>
    <recommendedName>
        <fullName evidence="5">Oxygen sensor histidine kinase NreB</fullName>
        <ecNumber evidence="4">2.7.13.3</ecNumber>
    </recommendedName>
    <alternativeName>
        <fullName evidence="18">Nitrogen regulation protein B</fullName>
    </alternativeName>
</protein>
<evidence type="ECO:0000259" key="22">
    <source>
        <dbReference type="PROSITE" id="PS50109"/>
    </source>
</evidence>
<dbReference type="GO" id="GO:0046983">
    <property type="term" value="F:protein dimerization activity"/>
    <property type="evidence" value="ECO:0007669"/>
    <property type="project" value="InterPro"/>
</dbReference>
<dbReference type="PROSITE" id="PS51257">
    <property type="entry name" value="PROKAR_LIPOPROTEIN"/>
    <property type="match status" value="1"/>
</dbReference>
<accession>A0A9X2MPV3</accession>
<keyword evidence="20" id="KW-0175">Coiled coil</keyword>
<dbReference type="AlphaFoldDB" id="A0A9X2MPV3"/>
<keyword evidence="12" id="KW-0418">Kinase</keyword>
<evidence type="ECO:0000313" key="25">
    <source>
        <dbReference type="Proteomes" id="UP001141950"/>
    </source>
</evidence>
<evidence type="ECO:0000256" key="17">
    <source>
        <dbReference type="ARBA" id="ARBA00024827"/>
    </source>
</evidence>
<keyword evidence="8 19" id="KW-0597">Phosphoprotein</keyword>
<comment type="catalytic activity">
    <reaction evidence="1">
        <text>ATP + protein L-histidine = ADP + protein N-phospho-L-histidine.</text>
        <dbReference type="EC" id="2.7.13.3"/>
    </reaction>
</comment>
<evidence type="ECO:0000256" key="15">
    <source>
        <dbReference type="ARBA" id="ARBA00023012"/>
    </source>
</evidence>
<dbReference type="GO" id="GO:0051539">
    <property type="term" value="F:4 iron, 4 sulfur cluster binding"/>
    <property type="evidence" value="ECO:0007669"/>
    <property type="project" value="UniProtKB-KW"/>
</dbReference>
<dbReference type="GO" id="GO:0016020">
    <property type="term" value="C:membrane"/>
    <property type="evidence" value="ECO:0007669"/>
    <property type="project" value="InterPro"/>
</dbReference>
<comment type="cofactor">
    <cofactor evidence="2">
        <name>[4Fe-4S] cluster</name>
        <dbReference type="ChEBI" id="CHEBI:49883"/>
    </cofactor>
</comment>
<feature type="domain" description="Histidine kinase" evidence="22">
    <location>
        <begin position="443"/>
        <end position="659"/>
    </location>
</feature>
<evidence type="ECO:0000256" key="8">
    <source>
        <dbReference type="ARBA" id="ARBA00022553"/>
    </source>
</evidence>
<feature type="transmembrane region" description="Helical" evidence="21">
    <location>
        <begin position="316"/>
        <end position="334"/>
    </location>
</feature>
<dbReference type="SMART" id="SM00388">
    <property type="entry name" value="HisKA"/>
    <property type="match status" value="1"/>
</dbReference>
<dbReference type="InterPro" id="IPR011712">
    <property type="entry name" value="Sig_transdc_His_kin_sub3_dim/P"/>
</dbReference>
<organism evidence="24 25">
    <name type="scientific">Paenibacillus soyae</name>
    <dbReference type="NCBI Taxonomy" id="2969249"/>
    <lineage>
        <taxon>Bacteria</taxon>
        <taxon>Bacillati</taxon>
        <taxon>Bacillota</taxon>
        <taxon>Bacilli</taxon>
        <taxon>Bacillales</taxon>
        <taxon>Paenibacillaceae</taxon>
        <taxon>Paenibacillus</taxon>
    </lineage>
</organism>
<dbReference type="InterPro" id="IPR011006">
    <property type="entry name" value="CheY-like_superfamily"/>
</dbReference>
<feature type="transmembrane region" description="Helical" evidence="21">
    <location>
        <begin position="12"/>
        <end position="33"/>
    </location>
</feature>
<evidence type="ECO:0000256" key="14">
    <source>
        <dbReference type="ARBA" id="ARBA00023004"/>
    </source>
</evidence>
<dbReference type="Pfam" id="PF02518">
    <property type="entry name" value="HATPase_c"/>
    <property type="match status" value="1"/>
</dbReference>
<dbReference type="GO" id="GO:0005737">
    <property type="term" value="C:cytoplasm"/>
    <property type="evidence" value="ECO:0007669"/>
    <property type="project" value="UniProtKB-SubCell"/>
</dbReference>
<dbReference type="Gene3D" id="3.40.50.2300">
    <property type="match status" value="1"/>
</dbReference>
<keyword evidence="21" id="KW-1133">Transmembrane helix</keyword>
<evidence type="ECO:0000256" key="10">
    <source>
        <dbReference type="ARBA" id="ARBA00022723"/>
    </source>
</evidence>
<dbReference type="SUPFAM" id="SSF55874">
    <property type="entry name" value="ATPase domain of HSP90 chaperone/DNA topoisomerase II/histidine kinase"/>
    <property type="match status" value="2"/>
</dbReference>
<dbReference type="Pfam" id="PF00072">
    <property type="entry name" value="Response_reg"/>
    <property type="match status" value="1"/>
</dbReference>
<dbReference type="InterPro" id="IPR005467">
    <property type="entry name" value="His_kinase_dom"/>
</dbReference>
<evidence type="ECO:0000256" key="7">
    <source>
        <dbReference type="ARBA" id="ARBA00022490"/>
    </source>
</evidence>
<evidence type="ECO:0000256" key="19">
    <source>
        <dbReference type="PROSITE-ProRule" id="PRU00169"/>
    </source>
</evidence>
<keyword evidence="14" id="KW-0408">Iron</keyword>
<dbReference type="Gene3D" id="1.10.287.130">
    <property type="match status" value="1"/>
</dbReference>
<keyword evidence="6" id="KW-0004">4Fe-4S</keyword>
<comment type="function">
    <text evidence="17">Member of the two-component regulatory system NreB/NreC involved in the control of dissimilatory nitrate/nitrite reduction in response to oxygen. NreB functions as a direct oxygen sensor histidine kinase which is autophosphorylated, in the absence of oxygen, probably at the conserved histidine residue, and transfers its phosphate group probably to a conserved aspartate residue of NreC. NreB/NreC activates the expression of the nitrate (narGHJI) and nitrite (nir) reductase operons, as well as the putative nitrate transporter gene narT.</text>
</comment>
<dbReference type="SMART" id="SM00448">
    <property type="entry name" value="REC"/>
    <property type="match status" value="1"/>
</dbReference>
<keyword evidence="16" id="KW-0411">Iron-sulfur</keyword>
<evidence type="ECO:0000256" key="11">
    <source>
        <dbReference type="ARBA" id="ARBA00022741"/>
    </source>
</evidence>
<keyword evidence="15" id="KW-0902">Two-component regulatory system</keyword>
<feature type="domain" description="Response regulatory" evidence="23">
    <location>
        <begin position="707"/>
        <end position="823"/>
    </location>
</feature>
<dbReference type="SUPFAM" id="SSF47384">
    <property type="entry name" value="Homodimeric domain of signal transducing histidine kinase"/>
    <property type="match status" value="1"/>
</dbReference>
<keyword evidence="21" id="KW-0812">Transmembrane</keyword>
<comment type="subcellular location">
    <subcellularLocation>
        <location evidence="3">Cytoplasm</location>
    </subcellularLocation>
</comment>
<dbReference type="InterPro" id="IPR003661">
    <property type="entry name" value="HisK_dim/P_dom"/>
</dbReference>